<dbReference type="EMBL" id="BQXS01010595">
    <property type="protein sequence ID" value="GKT33898.1"/>
    <property type="molecule type" value="Genomic_DNA"/>
</dbReference>
<evidence type="ECO:0000256" key="1">
    <source>
        <dbReference type="SAM" id="MobiDB-lite"/>
    </source>
</evidence>
<dbReference type="Proteomes" id="UP001057375">
    <property type="component" value="Unassembled WGS sequence"/>
</dbReference>
<name>A0ABQ5KQP5_9EUKA</name>
<protein>
    <submittedName>
        <fullName evidence="2">Uncharacterized protein</fullName>
    </submittedName>
</protein>
<evidence type="ECO:0000313" key="2">
    <source>
        <dbReference type="EMBL" id="GKT33898.1"/>
    </source>
</evidence>
<accession>A0ABQ5KQP5</accession>
<comment type="caution">
    <text evidence="2">The sequence shown here is derived from an EMBL/GenBank/DDBJ whole genome shotgun (WGS) entry which is preliminary data.</text>
</comment>
<feature type="region of interest" description="Disordered" evidence="1">
    <location>
        <begin position="1"/>
        <end position="20"/>
    </location>
</feature>
<feature type="compositionally biased region" description="Low complexity" evidence="1">
    <location>
        <begin position="1"/>
        <end position="16"/>
    </location>
</feature>
<feature type="non-terminal residue" evidence="2">
    <location>
        <position position="118"/>
    </location>
</feature>
<organism evidence="2 3">
    <name type="scientific">Aduncisulcus paluster</name>
    <dbReference type="NCBI Taxonomy" id="2918883"/>
    <lineage>
        <taxon>Eukaryota</taxon>
        <taxon>Metamonada</taxon>
        <taxon>Carpediemonas-like organisms</taxon>
        <taxon>Aduncisulcus</taxon>
    </lineage>
</organism>
<sequence>MRFTPKPTTTMTRTATNGIHNAPKIRPAWPFDCLRRLIVETVSVRRFMGRFHDGAVGPNQGRAGAAAAQPSVELGSARFDDGDGAAPMQLCSLLSVDGFGGGEREPIAQDGVDPVTLA</sequence>
<gene>
    <name evidence="2" type="ORF">ADUPG1_007557</name>
</gene>
<keyword evidence="3" id="KW-1185">Reference proteome</keyword>
<proteinExistence type="predicted"/>
<evidence type="ECO:0000313" key="3">
    <source>
        <dbReference type="Proteomes" id="UP001057375"/>
    </source>
</evidence>
<reference evidence="2" key="1">
    <citation type="submission" date="2022-03" db="EMBL/GenBank/DDBJ databases">
        <title>Draft genome sequence of Aduncisulcus paluster, a free-living microaerophilic Fornicata.</title>
        <authorList>
            <person name="Yuyama I."/>
            <person name="Kume K."/>
            <person name="Tamura T."/>
            <person name="Inagaki Y."/>
            <person name="Hashimoto T."/>
        </authorList>
    </citation>
    <scope>NUCLEOTIDE SEQUENCE</scope>
    <source>
        <strain evidence="2">NY0171</strain>
    </source>
</reference>